<reference evidence="1" key="2">
    <citation type="submission" date="2023-03" db="EMBL/GenBank/DDBJ databases">
        <authorList>
            <person name="Zhang Z."/>
        </authorList>
    </citation>
    <scope>NUCLEOTIDE SEQUENCE</scope>
    <source>
        <strain evidence="1">DSA</strain>
    </source>
</reference>
<dbReference type="AlphaFoldDB" id="A0AAW7ZC38"/>
<proteinExistence type="predicted"/>
<dbReference type="Proteomes" id="UP001172911">
    <property type="component" value="Unassembled WGS sequence"/>
</dbReference>
<keyword evidence="2" id="KW-1185">Reference proteome</keyword>
<evidence type="ECO:0000313" key="1">
    <source>
        <dbReference type="EMBL" id="MDO7786957.1"/>
    </source>
</evidence>
<evidence type="ECO:0000313" key="2">
    <source>
        <dbReference type="Proteomes" id="UP001172911"/>
    </source>
</evidence>
<dbReference type="RefSeq" id="WP_304542070.1">
    <property type="nucleotide sequence ID" value="NZ_JARPTC010000009.1"/>
</dbReference>
<reference evidence="1" key="1">
    <citation type="journal article" date="2023" name="J. Hazard. Mater.">
        <title>Anaerobic biodegradation of pyrene and benzo[a]pyrene by a new sulfate-reducing Desulforamulus aquiferis strain DSA.</title>
        <authorList>
            <person name="Zhang Z."/>
            <person name="Sun J."/>
            <person name="Gong X."/>
            <person name="Wang C."/>
            <person name="Wang H."/>
        </authorList>
    </citation>
    <scope>NUCLEOTIDE SEQUENCE</scope>
    <source>
        <strain evidence="1">DSA</strain>
    </source>
</reference>
<organism evidence="1 2">
    <name type="scientific">Desulforamulus aquiferis</name>
    <dbReference type="NCBI Taxonomy" id="1397668"/>
    <lineage>
        <taxon>Bacteria</taxon>
        <taxon>Bacillati</taxon>
        <taxon>Bacillota</taxon>
        <taxon>Clostridia</taxon>
        <taxon>Eubacteriales</taxon>
        <taxon>Peptococcaceae</taxon>
        <taxon>Desulforamulus</taxon>
    </lineage>
</organism>
<name>A0AAW7ZC38_9FIRM</name>
<protein>
    <submittedName>
        <fullName evidence="1">Uncharacterized protein</fullName>
    </submittedName>
</protein>
<accession>A0AAW7ZC38</accession>
<sequence length="57" mass="6391">MEQIILAAAGCGQLAELVDISERHHRVTFGSMDLEKLRPLASIWEGLEVPVYFYETG</sequence>
<gene>
    <name evidence="1" type="ORF">P6N53_06940</name>
</gene>
<dbReference type="EMBL" id="JARPTC010000009">
    <property type="protein sequence ID" value="MDO7786957.1"/>
    <property type="molecule type" value="Genomic_DNA"/>
</dbReference>
<comment type="caution">
    <text evidence="1">The sequence shown here is derived from an EMBL/GenBank/DDBJ whole genome shotgun (WGS) entry which is preliminary data.</text>
</comment>